<evidence type="ECO:0000256" key="7">
    <source>
        <dbReference type="ARBA" id="ARBA00023033"/>
    </source>
</evidence>
<dbReference type="SUPFAM" id="SSF48264">
    <property type="entry name" value="Cytochrome P450"/>
    <property type="match status" value="1"/>
</dbReference>
<evidence type="ECO:0008006" key="10">
    <source>
        <dbReference type="Google" id="ProtNLM"/>
    </source>
</evidence>
<dbReference type="InterPro" id="IPR002401">
    <property type="entry name" value="Cyt_P450_E_grp-I"/>
</dbReference>
<dbReference type="EMBL" id="JBAWTH010000068">
    <property type="protein sequence ID" value="KAL2280254.1"/>
    <property type="molecule type" value="Genomic_DNA"/>
</dbReference>
<evidence type="ECO:0000256" key="1">
    <source>
        <dbReference type="ARBA" id="ARBA00001971"/>
    </source>
</evidence>
<dbReference type="Proteomes" id="UP001600888">
    <property type="component" value="Unassembled WGS sequence"/>
</dbReference>
<sequence length="370" mass="41584">MAHLKKLAAAIVLKITYGYSIEVKESDPLVDLIEHAMDNLSLAFVPMSWALDAIPAIKYLPDWFPGLSHRKTAQEWRTVNEAAAEIPFNFVKEQLSAGTHRPSYTSNLLLQNMIKDDGGIHLAPEDEDAIKWSAVSLFAAGSDSTVAIIESVIIALVLFPEVVTRAQEEIDRIVGSERLPTFEDRKNLPYIDGIVKESWRWNPVGPVGLTHRSEEDIFYKGFFIPKGAFLLPSLWWFLHDPKDYPDPFTFKPERYMAPHNDPDPSQVAFGYGRRSCSGRYFADASVYITVVRLLAVFNVRKATDANGKDIPVKLEAVEGMVNRPKPFAFKVEPRSPHHADLLRRIESGLELVVGDASRLDMEPLLSRIKG</sequence>
<dbReference type="PANTHER" id="PTHR46300">
    <property type="entry name" value="P450, PUTATIVE (EUROFUNG)-RELATED-RELATED"/>
    <property type="match status" value="1"/>
</dbReference>
<evidence type="ECO:0000256" key="3">
    <source>
        <dbReference type="ARBA" id="ARBA00022617"/>
    </source>
</evidence>
<comment type="cofactor">
    <cofactor evidence="1">
        <name>heme</name>
        <dbReference type="ChEBI" id="CHEBI:30413"/>
    </cofactor>
</comment>
<evidence type="ECO:0000256" key="5">
    <source>
        <dbReference type="ARBA" id="ARBA00023002"/>
    </source>
</evidence>
<organism evidence="8 9">
    <name type="scientific">Diaporthe vaccinii</name>
    <dbReference type="NCBI Taxonomy" id="105482"/>
    <lineage>
        <taxon>Eukaryota</taxon>
        <taxon>Fungi</taxon>
        <taxon>Dikarya</taxon>
        <taxon>Ascomycota</taxon>
        <taxon>Pezizomycotina</taxon>
        <taxon>Sordariomycetes</taxon>
        <taxon>Sordariomycetidae</taxon>
        <taxon>Diaporthales</taxon>
        <taxon>Diaporthaceae</taxon>
        <taxon>Diaporthe</taxon>
        <taxon>Diaporthe eres species complex</taxon>
    </lineage>
</organism>
<comment type="caution">
    <text evidence="8">The sequence shown here is derived from an EMBL/GenBank/DDBJ whole genome shotgun (WGS) entry which is preliminary data.</text>
</comment>
<evidence type="ECO:0000313" key="9">
    <source>
        <dbReference type="Proteomes" id="UP001600888"/>
    </source>
</evidence>
<reference evidence="8 9" key="1">
    <citation type="submission" date="2024-03" db="EMBL/GenBank/DDBJ databases">
        <title>A high-quality draft genome sequence of Diaporthe vaccinii, a causative agent of upright dieback and viscid rot disease in cranberry plants.</title>
        <authorList>
            <person name="Sarrasin M."/>
            <person name="Lang B.F."/>
            <person name="Burger G."/>
        </authorList>
    </citation>
    <scope>NUCLEOTIDE SEQUENCE [LARGE SCALE GENOMIC DNA]</scope>
    <source>
        <strain evidence="8 9">IS7</strain>
    </source>
</reference>
<dbReference type="PANTHER" id="PTHR46300:SF7">
    <property type="entry name" value="P450, PUTATIVE (EUROFUNG)-RELATED"/>
    <property type="match status" value="1"/>
</dbReference>
<gene>
    <name evidence="8" type="ORF">FJTKL_12706</name>
</gene>
<dbReference type="CDD" id="cd11065">
    <property type="entry name" value="CYP64-like"/>
    <property type="match status" value="1"/>
</dbReference>
<name>A0ABR4ECX2_9PEZI</name>
<dbReference type="PRINTS" id="PR00463">
    <property type="entry name" value="EP450I"/>
</dbReference>
<dbReference type="Gene3D" id="1.10.630.10">
    <property type="entry name" value="Cytochrome P450"/>
    <property type="match status" value="1"/>
</dbReference>
<keyword evidence="6" id="KW-0408">Iron</keyword>
<dbReference type="Pfam" id="PF00067">
    <property type="entry name" value="p450"/>
    <property type="match status" value="1"/>
</dbReference>
<keyword evidence="9" id="KW-1185">Reference proteome</keyword>
<keyword evidence="4" id="KW-0479">Metal-binding</keyword>
<dbReference type="PRINTS" id="PR00385">
    <property type="entry name" value="P450"/>
</dbReference>
<keyword evidence="3" id="KW-0349">Heme</keyword>
<comment type="similarity">
    <text evidence="2">Belongs to the cytochrome P450 family.</text>
</comment>
<evidence type="ECO:0000256" key="4">
    <source>
        <dbReference type="ARBA" id="ARBA00022723"/>
    </source>
</evidence>
<evidence type="ECO:0000256" key="2">
    <source>
        <dbReference type="ARBA" id="ARBA00010617"/>
    </source>
</evidence>
<evidence type="ECO:0000256" key="6">
    <source>
        <dbReference type="ARBA" id="ARBA00023004"/>
    </source>
</evidence>
<keyword evidence="7" id="KW-0503">Monooxygenase</keyword>
<evidence type="ECO:0000313" key="8">
    <source>
        <dbReference type="EMBL" id="KAL2280254.1"/>
    </source>
</evidence>
<proteinExistence type="inferred from homology"/>
<dbReference type="InterPro" id="IPR050364">
    <property type="entry name" value="Cytochrome_P450_fung"/>
</dbReference>
<dbReference type="InterPro" id="IPR001128">
    <property type="entry name" value="Cyt_P450"/>
</dbReference>
<keyword evidence="5" id="KW-0560">Oxidoreductase</keyword>
<accession>A0ABR4ECX2</accession>
<protein>
    <recommendedName>
        <fullName evidence="10">Cytochrome P450</fullName>
    </recommendedName>
</protein>
<dbReference type="InterPro" id="IPR036396">
    <property type="entry name" value="Cyt_P450_sf"/>
</dbReference>